<sequence length="108" mass="11669">METAQAAAAIFASILFGIMGPSLPLSAEGIGPGSIPTSPATLPRQLKTGLGWPSAPPPPPAPPSPLPPVMPFGDRQQLLLLCDRLCRLLMRVCRLEPRDRRRCWEIFS</sequence>
<organism evidence="3 4">
    <name type="scientific">Anthostomella pinea</name>
    <dbReference type="NCBI Taxonomy" id="933095"/>
    <lineage>
        <taxon>Eukaryota</taxon>
        <taxon>Fungi</taxon>
        <taxon>Dikarya</taxon>
        <taxon>Ascomycota</taxon>
        <taxon>Pezizomycotina</taxon>
        <taxon>Sordariomycetes</taxon>
        <taxon>Xylariomycetidae</taxon>
        <taxon>Xylariales</taxon>
        <taxon>Xylariaceae</taxon>
        <taxon>Anthostomella</taxon>
    </lineage>
</organism>
<dbReference type="EMBL" id="CAUWAG010000006">
    <property type="protein sequence ID" value="CAJ2503983.1"/>
    <property type="molecule type" value="Genomic_DNA"/>
</dbReference>
<feature type="region of interest" description="Disordered" evidence="1">
    <location>
        <begin position="30"/>
        <end position="69"/>
    </location>
</feature>
<gene>
    <name evidence="3" type="ORF">KHLLAP_LOCUS4451</name>
</gene>
<protein>
    <submittedName>
        <fullName evidence="3">Uu.00g113770.m01.CDS01</fullName>
    </submittedName>
</protein>
<evidence type="ECO:0000313" key="4">
    <source>
        <dbReference type="Proteomes" id="UP001295740"/>
    </source>
</evidence>
<evidence type="ECO:0000313" key="3">
    <source>
        <dbReference type="EMBL" id="CAJ2503983.1"/>
    </source>
</evidence>
<accession>A0AAI8VFF3</accession>
<dbReference type="Proteomes" id="UP001295740">
    <property type="component" value="Unassembled WGS sequence"/>
</dbReference>
<dbReference type="AlphaFoldDB" id="A0AAI8VFF3"/>
<comment type="caution">
    <text evidence="3">The sequence shown here is derived from an EMBL/GenBank/DDBJ whole genome shotgun (WGS) entry which is preliminary data.</text>
</comment>
<keyword evidence="2" id="KW-0732">Signal</keyword>
<keyword evidence="4" id="KW-1185">Reference proteome</keyword>
<name>A0AAI8VFF3_9PEZI</name>
<reference evidence="3" key="1">
    <citation type="submission" date="2023-10" db="EMBL/GenBank/DDBJ databases">
        <authorList>
            <person name="Hackl T."/>
        </authorList>
    </citation>
    <scope>NUCLEOTIDE SEQUENCE</scope>
</reference>
<feature type="signal peptide" evidence="2">
    <location>
        <begin position="1"/>
        <end position="27"/>
    </location>
</feature>
<feature type="compositionally biased region" description="Pro residues" evidence="1">
    <location>
        <begin position="54"/>
        <end position="69"/>
    </location>
</feature>
<evidence type="ECO:0000256" key="2">
    <source>
        <dbReference type="SAM" id="SignalP"/>
    </source>
</evidence>
<feature type="chain" id="PRO_5042587741" evidence="2">
    <location>
        <begin position="28"/>
        <end position="108"/>
    </location>
</feature>
<evidence type="ECO:0000256" key="1">
    <source>
        <dbReference type="SAM" id="MobiDB-lite"/>
    </source>
</evidence>
<proteinExistence type="predicted"/>